<dbReference type="Proteomes" id="UP000800041">
    <property type="component" value="Unassembled WGS sequence"/>
</dbReference>
<protein>
    <recommendedName>
        <fullName evidence="4">Adhesin domain-containing protein</fullName>
    </recommendedName>
</protein>
<feature type="chain" id="PRO_5026123852" description="Adhesin domain-containing protein" evidence="1">
    <location>
        <begin position="17"/>
        <end position="166"/>
    </location>
</feature>
<evidence type="ECO:0008006" key="4">
    <source>
        <dbReference type="Google" id="ProtNLM"/>
    </source>
</evidence>
<dbReference type="AlphaFoldDB" id="A0A6G1H538"/>
<evidence type="ECO:0000256" key="1">
    <source>
        <dbReference type="SAM" id="SignalP"/>
    </source>
</evidence>
<proteinExistence type="predicted"/>
<gene>
    <name evidence="2" type="ORF">K402DRAFT_392082</name>
</gene>
<keyword evidence="3" id="KW-1185">Reference proteome</keyword>
<sequence length="166" mass="17367">MKPEALVLALCALASAAPLSAVAAPIQKRGALDSDVPQGLDLISTNQVAKTAKEKRGVELIDVNTELDLLPGDWTVDVDLDVGLAKKKRGVTSIDLGNIGNVDLGEGGGEIHIGPVDFVIAKEKRESRKTETRGLADVEFGPIEAHVGQDGVEVETGPLDIALAKE</sequence>
<accession>A0A6G1H538</accession>
<dbReference type="EMBL" id="ML977149">
    <property type="protein sequence ID" value="KAF1988331.1"/>
    <property type="molecule type" value="Genomic_DNA"/>
</dbReference>
<name>A0A6G1H538_9PEZI</name>
<keyword evidence="1" id="KW-0732">Signal</keyword>
<evidence type="ECO:0000313" key="3">
    <source>
        <dbReference type="Proteomes" id="UP000800041"/>
    </source>
</evidence>
<reference evidence="2" key="1">
    <citation type="journal article" date="2020" name="Stud. Mycol.">
        <title>101 Dothideomycetes genomes: a test case for predicting lifestyles and emergence of pathogens.</title>
        <authorList>
            <person name="Haridas S."/>
            <person name="Albert R."/>
            <person name="Binder M."/>
            <person name="Bloem J."/>
            <person name="Labutti K."/>
            <person name="Salamov A."/>
            <person name="Andreopoulos B."/>
            <person name="Baker S."/>
            <person name="Barry K."/>
            <person name="Bills G."/>
            <person name="Bluhm B."/>
            <person name="Cannon C."/>
            <person name="Castanera R."/>
            <person name="Culley D."/>
            <person name="Daum C."/>
            <person name="Ezra D."/>
            <person name="Gonzalez J."/>
            <person name="Henrissat B."/>
            <person name="Kuo A."/>
            <person name="Liang C."/>
            <person name="Lipzen A."/>
            <person name="Lutzoni F."/>
            <person name="Magnuson J."/>
            <person name="Mondo S."/>
            <person name="Nolan M."/>
            <person name="Ohm R."/>
            <person name="Pangilinan J."/>
            <person name="Park H.-J."/>
            <person name="Ramirez L."/>
            <person name="Alfaro M."/>
            <person name="Sun H."/>
            <person name="Tritt A."/>
            <person name="Yoshinaga Y."/>
            <person name="Zwiers L.-H."/>
            <person name="Turgeon B."/>
            <person name="Goodwin S."/>
            <person name="Spatafora J."/>
            <person name="Crous P."/>
            <person name="Grigoriev I."/>
        </authorList>
    </citation>
    <scope>NUCLEOTIDE SEQUENCE</scope>
    <source>
        <strain evidence="2">CBS 113979</strain>
    </source>
</reference>
<evidence type="ECO:0000313" key="2">
    <source>
        <dbReference type="EMBL" id="KAF1988331.1"/>
    </source>
</evidence>
<organism evidence="2 3">
    <name type="scientific">Aulographum hederae CBS 113979</name>
    <dbReference type="NCBI Taxonomy" id="1176131"/>
    <lineage>
        <taxon>Eukaryota</taxon>
        <taxon>Fungi</taxon>
        <taxon>Dikarya</taxon>
        <taxon>Ascomycota</taxon>
        <taxon>Pezizomycotina</taxon>
        <taxon>Dothideomycetes</taxon>
        <taxon>Pleosporomycetidae</taxon>
        <taxon>Aulographales</taxon>
        <taxon>Aulographaceae</taxon>
    </lineage>
</organism>
<feature type="signal peptide" evidence="1">
    <location>
        <begin position="1"/>
        <end position="16"/>
    </location>
</feature>